<dbReference type="EMBL" id="LFQU01000005">
    <property type="protein sequence ID" value="KOO69076.1"/>
    <property type="molecule type" value="Genomic_DNA"/>
</dbReference>
<organism evidence="1 2">
    <name type="scientific">Xylanibacter rarus</name>
    <dbReference type="NCBI Taxonomy" id="1676614"/>
    <lineage>
        <taxon>Bacteria</taxon>
        <taxon>Pseudomonadati</taxon>
        <taxon>Bacteroidota</taxon>
        <taxon>Bacteroidia</taxon>
        <taxon>Bacteroidales</taxon>
        <taxon>Prevotellaceae</taxon>
        <taxon>Xylanibacter</taxon>
    </lineage>
</organism>
<evidence type="ECO:0000313" key="2">
    <source>
        <dbReference type="Proteomes" id="UP000036951"/>
    </source>
</evidence>
<evidence type="ECO:0000313" key="1">
    <source>
        <dbReference type="EMBL" id="KOO69076.1"/>
    </source>
</evidence>
<name>A0A8E1QYC5_9BACT</name>
<keyword evidence="2" id="KW-1185">Reference proteome</keyword>
<accession>A0A8E1QYC5</accession>
<gene>
    <name evidence="1" type="ORF">ACU52_04160</name>
</gene>
<protein>
    <submittedName>
        <fullName evidence="1">Uncharacterized protein</fullName>
    </submittedName>
</protein>
<dbReference type="Proteomes" id="UP000036951">
    <property type="component" value="Unassembled WGS sequence"/>
</dbReference>
<comment type="caution">
    <text evidence="1">The sequence shown here is derived from an EMBL/GenBank/DDBJ whole genome shotgun (WGS) entry which is preliminary data.</text>
</comment>
<reference evidence="1 2" key="1">
    <citation type="submission" date="2015-06" db="EMBL/GenBank/DDBJ databases">
        <title>Prevotella sp. 109, sp. nov., a novel member of the family Prevotellaceae isolated from human faeces.</title>
        <authorList>
            <person name="Shkoporov A.N."/>
            <person name="Chaplin A.V."/>
            <person name="Kafarskaia L.I."/>
            <person name="Efimov B.A."/>
        </authorList>
    </citation>
    <scope>NUCLEOTIDE SEQUENCE [LARGE SCALE GENOMIC DNA]</scope>
    <source>
        <strain evidence="1 2">109</strain>
    </source>
</reference>
<sequence length="112" mass="12406">MPLKSLIKGIKTIGLGVSDGVNCKSKLNPEGLIVCFFNIRYKSVFYFKENSVHEKCKDFSSVELAFLLRFVVTSLACADEMPRCTCTIAAWLLRQMQCVAGQGMVAADNCSR</sequence>
<dbReference type="AlphaFoldDB" id="A0A8E1QYC5"/>
<proteinExistence type="predicted"/>